<evidence type="ECO:0000256" key="4">
    <source>
        <dbReference type="ARBA" id="ARBA00022553"/>
    </source>
</evidence>
<proteinExistence type="predicted"/>
<dbReference type="InterPro" id="IPR050351">
    <property type="entry name" value="BphY/WalK/GraS-like"/>
</dbReference>
<dbReference type="Gene3D" id="1.10.287.130">
    <property type="match status" value="1"/>
</dbReference>
<dbReference type="eggNOG" id="COG0642">
    <property type="taxonomic scope" value="Bacteria"/>
</dbReference>
<keyword evidence="12" id="KW-1185">Reference proteome</keyword>
<dbReference type="InterPro" id="IPR003594">
    <property type="entry name" value="HATPase_dom"/>
</dbReference>
<dbReference type="GeneID" id="79785369"/>
<dbReference type="SUPFAM" id="SSF55874">
    <property type="entry name" value="ATPase domain of HSP90 chaperone/DNA topoisomerase II/histidine kinase"/>
    <property type="match status" value="1"/>
</dbReference>
<feature type="domain" description="Histidine kinase" evidence="8">
    <location>
        <begin position="87"/>
        <end position="296"/>
    </location>
</feature>
<organism evidence="9 11">
    <name type="scientific">Enterococcus malodoratus ATCC 43197</name>
    <dbReference type="NCBI Taxonomy" id="1158601"/>
    <lineage>
        <taxon>Bacteria</taxon>
        <taxon>Bacillati</taxon>
        <taxon>Bacillota</taxon>
        <taxon>Bacilli</taxon>
        <taxon>Lactobacillales</taxon>
        <taxon>Enterococcaceae</taxon>
        <taxon>Enterococcus</taxon>
    </lineage>
</organism>
<dbReference type="CDD" id="cd00082">
    <property type="entry name" value="HisKA"/>
    <property type="match status" value="1"/>
</dbReference>
<sequence length="296" mass="34308">MKLLVTALVIIILILAFLIFLLRREILKINDRLKRLDFESNQLLEVNLFDRSVNTLTETLNEQIIEQRAYRIAVMNREQELKETISNISHDLRTPLTAIIGYLQLLEREELSKDQAESIKILLEKSLTMKNLTQAFFELSYFDSQLTETELVRINLSNLLIDELLKESVNFDSSTIEPQLKIQEDCFVLTDKKLLTRVLQNLIVNVLQHGQEKVIVELTQKEKTVLKISNKYKAGTKIDTQRIFQRYYVADNNETNRNNGLGLAIVELLCHRLGIKNKAVVDPEYFTICLEVPSTK</sequence>
<reference evidence="10 12" key="2">
    <citation type="submission" date="2013-03" db="EMBL/GenBank/DDBJ databases">
        <title>The Genome Sequence of Enterococcus malodoratus ATCC_43197 (PacBio/Illumina hybrid assembly).</title>
        <authorList>
            <consortium name="The Broad Institute Genomics Platform"/>
            <consortium name="The Broad Institute Genome Sequencing Center for Infectious Disease"/>
            <person name="Earl A."/>
            <person name="Russ C."/>
            <person name="Gilmore M."/>
            <person name="Surin D."/>
            <person name="Walker B."/>
            <person name="Young S."/>
            <person name="Zeng Q."/>
            <person name="Gargeya S."/>
            <person name="Fitzgerald M."/>
            <person name="Haas B."/>
            <person name="Abouelleil A."/>
            <person name="Allen A.W."/>
            <person name="Alvarado L."/>
            <person name="Arachchi H.M."/>
            <person name="Berlin A.M."/>
            <person name="Chapman S.B."/>
            <person name="Gainer-Dewar J."/>
            <person name="Goldberg J."/>
            <person name="Griggs A."/>
            <person name="Gujja S."/>
            <person name="Hansen M."/>
            <person name="Howarth C."/>
            <person name="Imamovic A."/>
            <person name="Ireland A."/>
            <person name="Larimer J."/>
            <person name="McCowan C."/>
            <person name="Murphy C."/>
            <person name="Pearson M."/>
            <person name="Poon T.W."/>
            <person name="Priest M."/>
            <person name="Roberts A."/>
            <person name="Saif S."/>
            <person name="Shea T."/>
            <person name="Sisk P."/>
            <person name="Sykes S."/>
            <person name="Wortman J."/>
            <person name="Nusbaum C."/>
            <person name="Birren B."/>
        </authorList>
    </citation>
    <scope>NUCLEOTIDE SEQUENCE [LARGE SCALE GENOMIC DNA]</scope>
    <source>
        <strain evidence="10 12">ATCC 43197</strain>
    </source>
</reference>
<keyword evidence="6" id="KW-0418">Kinase</keyword>
<evidence type="ECO:0000256" key="1">
    <source>
        <dbReference type="ARBA" id="ARBA00000085"/>
    </source>
</evidence>
<comment type="caution">
    <text evidence="9">The sequence shown here is derived from an EMBL/GenBank/DDBJ whole genome shotgun (WGS) entry which is preliminary data.</text>
</comment>
<comment type="catalytic activity">
    <reaction evidence="1">
        <text>ATP + protein L-histidine = ADP + protein N-phospho-L-histidine.</text>
        <dbReference type="EC" id="2.7.13.3"/>
    </reaction>
</comment>
<dbReference type="OrthoDB" id="9792991at2"/>
<keyword evidence="4" id="KW-0597">Phosphoprotein</keyword>
<dbReference type="GO" id="GO:0016036">
    <property type="term" value="P:cellular response to phosphate starvation"/>
    <property type="evidence" value="ECO:0007669"/>
    <property type="project" value="TreeGrafter"/>
</dbReference>
<dbReference type="GO" id="GO:0000155">
    <property type="term" value="F:phosphorelay sensor kinase activity"/>
    <property type="evidence" value="ECO:0007669"/>
    <property type="project" value="InterPro"/>
</dbReference>
<keyword evidence="5" id="KW-0808">Transferase</keyword>
<dbReference type="PATRIC" id="fig|1158601.3.peg.363"/>
<comment type="subcellular location">
    <subcellularLocation>
        <location evidence="2">Membrane</location>
    </subcellularLocation>
</comment>
<dbReference type="InterPro" id="IPR036890">
    <property type="entry name" value="HATPase_C_sf"/>
</dbReference>
<evidence type="ECO:0000313" key="12">
    <source>
        <dbReference type="Proteomes" id="UP000014148"/>
    </source>
</evidence>
<dbReference type="Proteomes" id="UP000013783">
    <property type="component" value="Unassembled WGS sequence"/>
</dbReference>
<protein>
    <recommendedName>
        <fullName evidence="3">histidine kinase</fullName>
        <ecNumber evidence="3">2.7.13.3</ecNumber>
    </recommendedName>
</protein>
<dbReference type="EMBL" id="ASWA01000002">
    <property type="protein sequence ID" value="EOT68853.1"/>
    <property type="molecule type" value="Genomic_DNA"/>
</dbReference>
<dbReference type="EMBL" id="AJAK01000006">
    <property type="protein sequence ID" value="EOH81270.1"/>
    <property type="molecule type" value="Genomic_DNA"/>
</dbReference>
<keyword evidence="7" id="KW-0902">Two-component regulatory system</keyword>
<dbReference type="STRING" id="71451.RV07_GL002779"/>
<dbReference type="InterPro" id="IPR036097">
    <property type="entry name" value="HisK_dim/P_sf"/>
</dbReference>
<reference evidence="9 11" key="1">
    <citation type="submission" date="2013-02" db="EMBL/GenBank/DDBJ databases">
        <title>The Genome Sequence of Enterococcus malodoratus ATCC_43197.</title>
        <authorList>
            <consortium name="The Broad Institute Genome Sequencing Platform"/>
            <consortium name="The Broad Institute Genome Sequencing Center for Infectious Disease"/>
            <person name="Earl A.M."/>
            <person name="Gilmore M.S."/>
            <person name="Lebreton F."/>
            <person name="Walker B."/>
            <person name="Young S.K."/>
            <person name="Zeng Q."/>
            <person name="Gargeya S."/>
            <person name="Fitzgerald M."/>
            <person name="Haas B."/>
            <person name="Abouelleil A."/>
            <person name="Alvarado L."/>
            <person name="Arachchi H.M."/>
            <person name="Berlin A.M."/>
            <person name="Chapman S.B."/>
            <person name="Dewar J."/>
            <person name="Goldberg J."/>
            <person name="Griggs A."/>
            <person name="Gujja S."/>
            <person name="Hansen M."/>
            <person name="Howarth C."/>
            <person name="Imamovic A."/>
            <person name="Larimer J."/>
            <person name="McCowan C."/>
            <person name="Murphy C."/>
            <person name="Neiman D."/>
            <person name="Pearson M."/>
            <person name="Priest M."/>
            <person name="Roberts A."/>
            <person name="Saif S."/>
            <person name="Shea T."/>
            <person name="Sisk P."/>
            <person name="Sykes S."/>
            <person name="Wortman J."/>
            <person name="Nusbaum C."/>
            <person name="Birren B."/>
        </authorList>
    </citation>
    <scope>NUCLEOTIDE SEQUENCE [LARGE SCALE GENOMIC DNA]</scope>
    <source>
        <strain evidence="9 11">ATCC 43197</strain>
    </source>
</reference>
<evidence type="ECO:0000313" key="10">
    <source>
        <dbReference type="EMBL" id="EOT68853.1"/>
    </source>
</evidence>
<dbReference type="Proteomes" id="UP000014148">
    <property type="component" value="Unassembled WGS sequence"/>
</dbReference>
<dbReference type="InterPro" id="IPR003661">
    <property type="entry name" value="HisK_dim/P_dom"/>
</dbReference>
<dbReference type="SMART" id="SM00388">
    <property type="entry name" value="HisKA"/>
    <property type="match status" value="1"/>
</dbReference>
<dbReference type="GO" id="GO:0004721">
    <property type="term" value="F:phosphoprotein phosphatase activity"/>
    <property type="evidence" value="ECO:0007669"/>
    <property type="project" value="TreeGrafter"/>
</dbReference>
<dbReference type="GO" id="GO:0005886">
    <property type="term" value="C:plasma membrane"/>
    <property type="evidence" value="ECO:0007669"/>
    <property type="project" value="TreeGrafter"/>
</dbReference>
<dbReference type="RefSeq" id="WP_010739274.1">
    <property type="nucleotide sequence ID" value="NZ_KB946249.1"/>
</dbReference>
<evidence type="ECO:0000256" key="5">
    <source>
        <dbReference type="ARBA" id="ARBA00022679"/>
    </source>
</evidence>
<evidence type="ECO:0000256" key="7">
    <source>
        <dbReference type="ARBA" id="ARBA00023012"/>
    </source>
</evidence>
<evidence type="ECO:0000256" key="2">
    <source>
        <dbReference type="ARBA" id="ARBA00004370"/>
    </source>
</evidence>
<dbReference type="Pfam" id="PF00512">
    <property type="entry name" value="HisKA"/>
    <property type="match status" value="1"/>
</dbReference>
<evidence type="ECO:0000256" key="6">
    <source>
        <dbReference type="ARBA" id="ARBA00022777"/>
    </source>
</evidence>
<dbReference type="PANTHER" id="PTHR45453:SF1">
    <property type="entry name" value="PHOSPHATE REGULON SENSOR PROTEIN PHOR"/>
    <property type="match status" value="1"/>
</dbReference>
<dbReference type="Pfam" id="PF02518">
    <property type="entry name" value="HATPase_c"/>
    <property type="match status" value="1"/>
</dbReference>
<dbReference type="InterPro" id="IPR005467">
    <property type="entry name" value="His_kinase_dom"/>
</dbReference>
<gene>
    <name evidence="10" type="ORF">I585_00312</name>
    <name evidence="9" type="ORF">UAI_00380</name>
</gene>
<dbReference type="PANTHER" id="PTHR45453">
    <property type="entry name" value="PHOSPHATE REGULON SENSOR PROTEIN PHOR"/>
    <property type="match status" value="1"/>
</dbReference>
<dbReference type="Gene3D" id="3.30.565.10">
    <property type="entry name" value="Histidine kinase-like ATPase, C-terminal domain"/>
    <property type="match status" value="1"/>
</dbReference>
<evidence type="ECO:0000256" key="3">
    <source>
        <dbReference type="ARBA" id="ARBA00012438"/>
    </source>
</evidence>
<evidence type="ECO:0000259" key="8">
    <source>
        <dbReference type="PROSITE" id="PS50109"/>
    </source>
</evidence>
<dbReference type="EC" id="2.7.13.3" evidence="3"/>
<name>R2RC58_9ENTE</name>
<evidence type="ECO:0000313" key="9">
    <source>
        <dbReference type="EMBL" id="EOH81270.1"/>
    </source>
</evidence>
<dbReference type="AlphaFoldDB" id="R2RC58"/>
<accession>R2RC58</accession>
<dbReference type="SUPFAM" id="SSF47384">
    <property type="entry name" value="Homodimeric domain of signal transducing histidine kinase"/>
    <property type="match status" value="1"/>
</dbReference>
<evidence type="ECO:0000313" key="11">
    <source>
        <dbReference type="Proteomes" id="UP000013783"/>
    </source>
</evidence>
<dbReference type="PROSITE" id="PS50109">
    <property type="entry name" value="HIS_KIN"/>
    <property type="match status" value="1"/>
</dbReference>
<dbReference type="SMART" id="SM00387">
    <property type="entry name" value="HATPase_c"/>
    <property type="match status" value="1"/>
</dbReference>